<evidence type="ECO:0000256" key="18">
    <source>
        <dbReference type="ARBA" id="ARBA00044912"/>
    </source>
</evidence>
<feature type="domain" description="Major facilitator superfamily (MFS) profile" evidence="26">
    <location>
        <begin position="12"/>
        <end position="399"/>
    </location>
</feature>
<feature type="transmembrane region" description="Helical" evidence="25">
    <location>
        <begin position="103"/>
        <end position="123"/>
    </location>
</feature>
<dbReference type="Gene3D" id="1.20.1250.20">
    <property type="entry name" value="MFS general substrate transporter like domains"/>
    <property type="match status" value="2"/>
</dbReference>
<comment type="catalytic activity">
    <reaction evidence="13">
        <text>L-alpha-aminoacyl-L-lysine(out) = L-alpha-aminoacyl-L-lysine(in)</text>
        <dbReference type="Rhea" id="RHEA:79383"/>
        <dbReference type="ChEBI" id="CHEBI:229966"/>
    </reaction>
</comment>
<comment type="catalytic activity">
    <reaction evidence="8">
        <text>L-lysyl-L-alanine(out) = L-lysyl-L-alanine(in)</text>
        <dbReference type="Rhea" id="RHEA:79399"/>
        <dbReference type="ChEBI" id="CHEBI:229954"/>
    </reaction>
</comment>
<keyword evidence="6 25" id="KW-0472">Membrane</keyword>
<dbReference type="InterPro" id="IPR020846">
    <property type="entry name" value="MFS_dom"/>
</dbReference>
<sequence>MYNRRRLMPWLNWATATIYVFFQFFLQATAGLMAARWRIDFELTRTQVGSLSGAFFVAYVLMQIPVGLAYDRFGARKILISASVLLCVGIFGLGLSQEYWQAYLARLVMGCGSAFGFVGMLYVTSSWFSNRHFTMLVGISETLALMGVALGEVGMAWLITHYGWRITMYMAGGCALILTVVVVFIIRDPVKNIPVEVNEWVPLGRAFKKVIRNRQVWLAGLYGFAMISIINVVANLWGIPFFVQRYPAMSLHTASTMISIIFIGTGIGGPFHAWLIQRFSARQVIMTGCVCLTLLLYSMVLYWSTLPFWMLYGLLFLTGFFSSAYILVFGVVKDSINRELQGTALSAANMLLMMSAPLLQPLVGKLLELEFNFEQALSIIVITLVAAVFLSLGLDKNTTE</sequence>
<evidence type="ECO:0000256" key="21">
    <source>
        <dbReference type="ARBA" id="ARBA00044985"/>
    </source>
</evidence>
<dbReference type="InterPro" id="IPR052187">
    <property type="entry name" value="MFSD1"/>
</dbReference>
<evidence type="ECO:0000256" key="8">
    <source>
        <dbReference type="ARBA" id="ARBA00044876"/>
    </source>
</evidence>
<dbReference type="InterPro" id="IPR011701">
    <property type="entry name" value="MFS"/>
</dbReference>
<comment type="catalytic activity">
    <reaction evidence="12">
        <text>L-lysyl-L-alpha-amino acid(out) = L-lysyl-L-alpha-amino acid(in)</text>
        <dbReference type="Rhea" id="RHEA:79387"/>
        <dbReference type="ChEBI" id="CHEBI:229965"/>
    </reaction>
</comment>
<evidence type="ECO:0000256" key="22">
    <source>
        <dbReference type="ARBA" id="ARBA00045018"/>
    </source>
</evidence>
<comment type="catalytic activity">
    <reaction evidence="20">
        <text>L-lysyl-glycine(out) = L-lysyl-glycine(in)</text>
        <dbReference type="Rhea" id="RHEA:79407"/>
        <dbReference type="ChEBI" id="CHEBI:191202"/>
    </reaction>
</comment>
<dbReference type="STRING" id="452.Lspi_1722"/>
<dbReference type="AlphaFoldDB" id="A0A0W0Z0T0"/>
<evidence type="ECO:0000313" key="28">
    <source>
        <dbReference type="Proteomes" id="UP000054877"/>
    </source>
</evidence>
<feature type="transmembrane region" description="Helical" evidence="25">
    <location>
        <begin position="78"/>
        <end position="97"/>
    </location>
</feature>
<comment type="function">
    <text evidence="23">Lysosomal dipeptide uniporter that selectively exports lysine, arginine or histidine-containing dipeptides with a net positive charge from the lysosome lumen into the cytosol. Could play a role in a specific type of protein O-glycosylation indirectly regulating macrophages migration and tissue invasion. Also essential for liver homeostasis.</text>
</comment>
<name>A0A0W0Z0T0_LEGSP</name>
<evidence type="ECO:0000256" key="3">
    <source>
        <dbReference type="ARBA" id="ARBA00022448"/>
    </source>
</evidence>
<dbReference type="RefSeq" id="WP_058483647.1">
    <property type="nucleotide sequence ID" value="NZ_CAAAII010000006.1"/>
</dbReference>
<keyword evidence="4 25" id="KW-0812">Transmembrane</keyword>
<evidence type="ECO:0000256" key="11">
    <source>
        <dbReference type="ARBA" id="ARBA00044884"/>
    </source>
</evidence>
<evidence type="ECO:0000313" key="27">
    <source>
        <dbReference type="EMBL" id="KTD62510.1"/>
    </source>
</evidence>
<comment type="subcellular location">
    <subcellularLocation>
        <location evidence="1">Lysosome membrane</location>
        <topology evidence="1">Multi-pass membrane protein</topology>
    </subcellularLocation>
</comment>
<evidence type="ECO:0000256" key="19">
    <source>
        <dbReference type="ARBA" id="ARBA00044919"/>
    </source>
</evidence>
<feature type="transmembrane region" description="Helical" evidence="25">
    <location>
        <begin position="135"/>
        <end position="160"/>
    </location>
</feature>
<dbReference type="InterPro" id="IPR036259">
    <property type="entry name" value="MFS_trans_sf"/>
</dbReference>
<comment type="catalytic activity">
    <reaction evidence="9">
        <text>L-histidyl-glycine(out) = L-histidyl-glycine(in)</text>
        <dbReference type="Rhea" id="RHEA:79395"/>
        <dbReference type="ChEBI" id="CHEBI:229957"/>
    </reaction>
</comment>
<evidence type="ECO:0000256" key="2">
    <source>
        <dbReference type="ARBA" id="ARBA00008335"/>
    </source>
</evidence>
<organism evidence="27 28">
    <name type="scientific">Legionella spiritensis</name>
    <dbReference type="NCBI Taxonomy" id="452"/>
    <lineage>
        <taxon>Bacteria</taxon>
        <taxon>Pseudomonadati</taxon>
        <taxon>Pseudomonadota</taxon>
        <taxon>Gammaproteobacteria</taxon>
        <taxon>Legionellales</taxon>
        <taxon>Legionellaceae</taxon>
        <taxon>Legionella</taxon>
    </lineage>
</organism>
<keyword evidence="5 25" id="KW-1133">Transmembrane helix</keyword>
<dbReference type="Pfam" id="PF07690">
    <property type="entry name" value="MFS_1"/>
    <property type="match status" value="2"/>
</dbReference>
<dbReference type="GO" id="GO:0022857">
    <property type="term" value="F:transmembrane transporter activity"/>
    <property type="evidence" value="ECO:0007669"/>
    <property type="project" value="InterPro"/>
</dbReference>
<dbReference type="PATRIC" id="fig|452.5.peg.1897"/>
<reference evidence="27 28" key="1">
    <citation type="submission" date="2015-11" db="EMBL/GenBank/DDBJ databases">
        <title>Genomic analysis of 38 Legionella species identifies large and diverse effector repertoires.</title>
        <authorList>
            <person name="Burstein D."/>
            <person name="Amaro F."/>
            <person name="Zusman T."/>
            <person name="Lifshitz Z."/>
            <person name="Cohen O."/>
            <person name="Gilbert J.A."/>
            <person name="Pupko T."/>
            <person name="Shuman H.A."/>
            <person name="Segal G."/>
        </authorList>
    </citation>
    <scope>NUCLEOTIDE SEQUENCE [LARGE SCALE GENOMIC DNA]</scope>
    <source>
        <strain evidence="27 28">Mt.St.Helens-9</strain>
    </source>
</reference>
<dbReference type="PROSITE" id="PS50850">
    <property type="entry name" value="MFS"/>
    <property type="match status" value="1"/>
</dbReference>
<comment type="catalytic activity">
    <reaction evidence="15">
        <text>L-arginyl-L-alpha-amino acid(out) = L-arginyl-L-alpha-amino acid(in)</text>
        <dbReference type="Rhea" id="RHEA:79371"/>
        <dbReference type="ChEBI" id="CHEBI:84315"/>
    </reaction>
</comment>
<evidence type="ECO:0000256" key="23">
    <source>
        <dbReference type="ARBA" id="ARBA00045709"/>
    </source>
</evidence>
<keyword evidence="28" id="KW-1185">Reference proteome</keyword>
<protein>
    <recommendedName>
        <fullName evidence="21">Lysosomal dipeptide transporter MFSD1</fullName>
    </recommendedName>
    <alternativeName>
        <fullName evidence="22">Major facilitator superfamily domain-containing protein 1</fullName>
    </alternativeName>
</protein>
<evidence type="ECO:0000256" key="9">
    <source>
        <dbReference type="ARBA" id="ARBA00044878"/>
    </source>
</evidence>
<evidence type="ECO:0000259" key="26">
    <source>
        <dbReference type="PROSITE" id="PS50850"/>
    </source>
</evidence>
<evidence type="ECO:0000256" key="25">
    <source>
        <dbReference type="SAM" id="Phobius"/>
    </source>
</evidence>
<evidence type="ECO:0000256" key="16">
    <source>
        <dbReference type="ARBA" id="ARBA00044900"/>
    </source>
</evidence>
<evidence type="ECO:0000256" key="17">
    <source>
        <dbReference type="ARBA" id="ARBA00044903"/>
    </source>
</evidence>
<dbReference type="Proteomes" id="UP000054877">
    <property type="component" value="Unassembled WGS sequence"/>
</dbReference>
<comment type="caution">
    <text evidence="27">The sequence shown here is derived from an EMBL/GenBank/DDBJ whole genome shotgun (WGS) entry which is preliminary data.</text>
</comment>
<feature type="transmembrane region" description="Helical" evidence="25">
    <location>
        <begin position="309"/>
        <end position="332"/>
    </location>
</feature>
<comment type="subunit">
    <text evidence="24">Homodimer. Interacts with lysosomal protein GLMP (via lumenal domain); the interaction starts while both proteins are still in the endoplasmic reticulum and is required for stabilization of MFSD1 in lysosomes but has no direct effect on its targeting to lysosomes or transporter activity.</text>
</comment>
<evidence type="ECO:0000256" key="10">
    <source>
        <dbReference type="ARBA" id="ARBA00044881"/>
    </source>
</evidence>
<feature type="transmembrane region" description="Helical" evidence="25">
    <location>
        <begin position="344"/>
        <end position="363"/>
    </location>
</feature>
<evidence type="ECO:0000256" key="12">
    <source>
        <dbReference type="ARBA" id="ARBA00044891"/>
    </source>
</evidence>
<feature type="transmembrane region" description="Helical" evidence="25">
    <location>
        <begin position="47"/>
        <end position="66"/>
    </location>
</feature>
<dbReference type="PANTHER" id="PTHR23512">
    <property type="entry name" value="MAJOR FACILITATOR SUPERFAMILY DOMAIN-CONTAINING PROTEIN 1"/>
    <property type="match status" value="1"/>
</dbReference>
<feature type="transmembrane region" description="Helical" evidence="25">
    <location>
        <begin position="12"/>
        <end position="35"/>
    </location>
</feature>
<feature type="transmembrane region" description="Helical" evidence="25">
    <location>
        <begin position="283"/>
        <end position="303"/>
    </location>
</feature>
<gene>
    <name evidence="27" type="ORF">Lspi_1722</name>
</gene>
<feature type="transmembrane region" description="Helical" evidence="25">
    <location>
        <begin position="375"/>
        <end position="394"/>
    </location>
</feature>
<evidence type="ECO:0000256" key="20">
    <source>
        <dbReference type="ARBA" id="ARBA00044924"/>
    </source>
</evidence>
<comment type="catalytic activity">
    <reaction evidence="18">
        <text>L-histidyl-L-alpha-amino acid(out) = L-histidyl-L-alpha-amino acid(in)</text>
        <dbReference type="Rhea" id="RHEA:79379"/>
        <dbReference type="ChEBI" id="CHEBI:229964"/>
    </reaction>
</comment>
<evidence type="ECO:0000256" key="24">
    <source>
        <dbReference type="ARBA" id="ARBA00046376"/>
    </source>
</evidence>
<dbReference type="PANTHER" id="PTHR23512:SF3">
    <property type="entry name" value="MAJOR FACILITATOR SUPERFAMILY DOMAIN-CONTAINING PROTEIN 1"/>
    <property type="match status" value="1"/>
</dbReference>
<feature type="transmembrane region" description="Helical" evidence="25">
    <location>
        <begin position="257"/>
        <end position="276"/>
    </location>
</feature>
<comment type="catalytic activity">
    <reaction evidence="14">
        <text>L-aspartyl-L-lysine(out) = L-aspartyl-L-lysine(in)</text>
        <dbReference type="Rhea" id="RHEA:79411"/>
        <dbReference type="ChEBI" id="CHEBI:229953"/>
    </reaction>
</comment>
<evidence type="ECO:0000256" key="14">
    <source>
        <dbReference type="ARBA" id="ARBA00044898"/>
    </source>
</evidence>
<feature type="transmembrane region" description="Helical" evidence="25">
    <location>
        <begin position="216"/>
        <end position="237"/>
    </location>
</feature>
<evidence type="ECO:0000256" key="7">
    <source>
        <dbReference type="ARBA" id="ARBA00023228"/>
    </source>
</evidence>
<comment type="catalytic activity">
    <reaction evidence="10">
        <text>L-alpha-aminoacyl-L-arginine(out) = L-alpha-aminoacyl-L-arginine(in)</text>
        <dbReference type="Rhea" id="RHEA:79367"/>
        <dbReference type="ChEBI" id="CHEBI:229968"/>
    </reaction>
</comment>
<evidence type="ECO:0000256" key="4">
    <source>
        <dbReference type="ARBA" id="ARBA00022692"/>
    </source>
</evidence>
<feature type="transmembrane region" description="Helical" evidence="25">
    <location>
        <begin position="166"/>
        <end position="186"/>
    </location>
</feature>
<dbReference type="OrthoDB" id="9771451at2"/>
<comment type="catalytic activity">
    <reaction evidence="17">
        <text>L-arginyl-glycine(out) = L-arginyl-glycine(in)</text>
        <dbReference type="Rhea" id="RHEA:79391"/>
        <dbReference type="ChEBI" id="CHEBI:229955"/>
    </reaction>
</comment>
<comment type="catalytic activity">
    <reaction evidence="19">
        <text>L-alanyl-L-lysine(out) = L-alanyl-L-lysine(in)</text>
        <dbReference type="Rhea" id="RHEA:79415"/>
        <dbReference type="ChEBI" id="CHEBI:192470"/>
    </reaction>
</comment>
<dbReference type="SUPFAM" id="SSF103473">
    <property type="entry name" value="MFS general substrate transporter"/>
    <property type="match status" value="1"/>
</dbReference>
<evidence type="ECO:0000256" key="1">
    <source>
        <dbReference type="ARBA" id="ARBA00004155"/>
    </source>
</evidence>
<evidence type="ECO:0000256" key="15">
    <source>
        <dbReference type="ARBA" id="ARBA00044899"/>
    </source>
</evidence>
<keyword evidence="7" id="KW-0458">Lysosome</keyword>
<dbReference type="GO" id="GO:0005765">
    <property type="term" value="C:lysosomal membrane"/>
    <property type="evidence" value="ECO:0007669"/>
    <property type="project" value="UniProtKB-SubCell"/>
</dbReference>
<keyword evidence="3" id="KW-0813">Transport</keyword>
<accession>A0A0W0Z0T0</accession>
<comment type="catalytic activity">
    <reaction evidence="11">
        <text>L-alpha-aminoacyl-L-histidine(out) = L-alpha-aminoacyl-L-histidine(in)</text>
        <dbReference type="Rhea" id="RHEA:79375"/>
        <dbReference type="ChEBI" id="CHEBI:229967"/>
    </reaction>
</comment>
<proteinExistence type="inferred from homology"/>
<dbReference type="EMBL" id="LNYX01000029">
    <property type="protein sequence ID" value="KTD62510.1"/>
    <property type="molecule type" value="Genomic_DNA"/>
</dbReference>
<evidence type="ECO:0000256" key="6">
    <source>
        <dbReference type="ARBA" id="ARBA00023136"/>
    </source>
</evidence>
<evidence type="ECO:0000256" key="5">
    <source>
        <dbReference type="ARBA" id="ARBA00022989"/>
    </source>
</evidence>
<comment type="similarity">
    <text evidence="2">Belongs to the major facilitator superfamily.</text>
</comment>
<comment type="catalytic activity">
    <reaction evidence="16">
        <text>L-lysyl-L-lysine(out) = L-lysyl-L-lysine(in)</text>
        <dbReference type="Rhea" id="RHEA:79403"/>
        <dbReference type="ChEBI" id="CHEBI:229956"/>
    </reaction>
</comment>
<evidence type="ECO:0000256" key="13">
    <source>
        <dbReference type="ARBA" id="ARBA00044893"/>
    </source>
</evidence>